<comment type="caution">
    <text evidence="10">The sequence shown here is derived from an EMBL/GenBank/DDBJ whole genome shotgun (WGS) entry which is preliminary data.</text>
</comment>
<evidence type="ECO:0000256" key="5">
    <source>
        <dbReference type="ARBA" id="ARBA00022840"/>
    </source>
</evidence>
<dbReference type="InterPro" id="IPR004364">
    <property type="entry name" value="Aa-tRNA-synt_II"/>
</dbReference>
<keyword evidence="11" id="KW-1185">Reference proteome</keyword>
<evidence type="ECO:0000313" key="11">
    <source>
        <dbReference type="Proteomes" id="UP000541444"/>
    </source>
</evidence>
<dbReference type="GO" id="GO:0006421">
    <property type="term" value="P:asparaginyl-tRNA aminoacylation"/>
    <property type="evidence" value="ECO:0007669"/>
    <property type="project" value="InterPro"/>
</dbReference>
<dbReference type="Pfam" id="PF00152">
    <property type="entry name" value="tRNA-synt_2"/>
    <property type="match status" value="1"/>
</dbReference>
<keyword evidence="6" id="KW-0648">Protein biosynthesis</keyword>
<dbReference type="NCBIfam" id="TIGR00457">
    <property type="entry name" value="asnS"/>
    <property type="match status" value="1"/>
</dbReference>
<dbReference type="PANTHER" id="PTHR22594:SF36">
    <property type="entry name" value="ASPARAGINE--TRNA LIGASE, CYTOPLASMIC 2"/>
    <property type="match status" value="1"/>
</dbReference>
<evidence type="ECO:0000256" key="3">
    <source>
        <dbReference type="ARBA" id="ARBA00022598"/>
    </source>
</evidence>
<dbReference type="Gene3D" id="3.30.930.10">
    <property type="entry name" value="Bira Bifunctional Protein, Domain 2"/>
    <property type="match status" value="1"/>
</dbReference>
<keyword evidence="8" id="KW-0175">Coiled coil</keyword>
<evidence type="ECO:0000256" key="6">
    <source>
        <dbReference type="ARBA" id="ARBA00022917"/>
    </source>
</evidence>
<feature type="coiled-coil region" evidence="8">
    <location>
        <begin position="286"/>
        <end position="326"/>
    </location>
</feature>
<dbReference type="PRINTS" id="PR01042">
    <property type="entry name" value="TRNASYNTHASP"/>
</dbReference>
<keyword evidence="5" id="KW-0067">ATP-binding</keyword>
<dbReference type="PROSITE" id="PS50862">
    <property type="entry name" value="AA_TRNA_LIGASE_II"/>
    <property type="match status" value="1"/>
</dbReference>
<evidence type="ECO:0000256" key="4">
    <source>
        <dbReference type="ARBA" id="ARBA00022741"/>
    </source>
</evidence>
<dbReference type="InterPro" id="IPR002312">
    <property type="entry name" value="Asp/Asn-tRNA-synth_IIb"/>
</dbReference>
<comment type="similarity">
    <text evidence="1">Belongs to the class-II aminoacyl-tRNA synthetase family.</text>
</comment>
<dbReference type="GO" id="GO:0004816">
    <property type="term" value="F:asparagine-tRNA ligase activity"/>
    <property type="evidence" value="ECO:0007669"/>
    <property type="project" value="UniProtKB-EC"/>
</dbReference>
<dbReference type="SUPFAM" id="SSF55681">
    <property type="entry name" value="Class II aaRS and biotin synthetases"/>
    <property type="match status" value="1"/>
</dbReference>
<protein>
    <recommendedName>
        <fullName evidence="2">asparagine--tRNA ligase</fullName>
        <ecNumber evidence="2">6.1.1.22</ecNumber>
    </recommendedName>
</protein>
<dbReference type="GO" id="GO:0005739">
    <property type="term" value="C:mitochondrion"/>
    <property type="evidence" value="ECO:0007669"/>
    <property type="project" value="TreeGrafter"/>
</dbReference>
<organism evidence="10 11">
    <name type="scientific">Kingdonia uniflora</name>
    <dbReference type="NCBI Taxonomy" id="39325"/>
    <lineage>
        <taxon>Eukaryota</taxon>
        <taxon>Viridiplantae</taxon>
        <taxon>Streptophyta</taxon>
        <taxon>Embryophyta</taxon>
        <taxon>Tracheophyta</taxon>
        <taxon>Spermatophyta</taxon>
        <taxon>Magnoliopsida</taxon>
        <taxon>Ranunculales</taxon>
        <taxon>Circaeasteraceae</taxon>
        <taxon>Kingdonia</taxon>
    </lineage>
</organism>
<dbReference type="InterPro" id="IPR006195">
    <property type="entry name" value="aa-tRNA-synth_II"/>
</dbReference>
<reference evidence="10 11" key="1">
    <citation type="journal article" date="2020" name="IScience">
        <title>Genome Sequencing of the Endangered Kingdonia uniflora (Circaeasteraceae, Ranunculales) Reveals Potential Mechanisms of Evolutionary Specialization.</title>
        <authorList>
            <person name="Sun Y."/>
            <person name="Deng T."/>
            <person name="Zhang A."/>
            <person name="Moore M.J."/>
            <person name="Landis J.B."/>
            <person name="Lin N."/>
            <person name="Zhang H."/>
            <person name="Zhang X."/>
            <person name="Huang J."/>
            <person name="Zhang X."/>
            <person name="Sun H."/>
            <person name="Wang H."/>
        </authorList>
    </citation>
    <scope>NUCLEOTIDE SEQUENCE [LARGE SCALE GENOMIC DNA]</scope>
    <source>
        <strain evidence="10">TB1705</strain>
        <tissue evidence="10">Leaf</tissue>
    </source>
</reference>
<feature type="domain" description="Aminoacyl-transfer RNA synthetases class-II family profile" evidence="9">
    <location>
        <begin position="377"/>
        <end position="608"/>
    </location>
</feature>
<sequence length="618" mass="69064">MSTSEEGVQTVVALPTLPQSKYSKRVLLKSILTRSDQGLGLVGESVVIGGWVKTSKELAKDPPTTTTSTSMTTIDSPPTKDVTCVEIFQSRIPLFRSIFKVLNGSHSPRRRRFDSIVPVKPVPYVVYLQVNDGSCVPCLQVVLDSSVAPIGQFSPTGTSILVEGVLRQPSTSGKHSIELEVKKIVHVGTVGTAKYPFAKTRLTLDTLRSYSHLRPRTITVASITRIRSSLAQATHMFFQSHGIIYIHTPIITCVDSEGSSEKFQVTTILGKEVGKDESNSVDDTGAANLEAIKSAYKEKSNKIEELKRSESNKEALIIALQDLQKVNELALQMEAREKSKPRNSSKDGKSDFFHRQMYLTVSAQFHLESYACAVGSVYTFGPTFHAEKSQSTKHLAESWMVEVEIAFADIEDIIECAEDYAKFLCHWVSENCLEDMKFVSKRIGKNTVDQLQLVASSSFEKITYKEAVDLLNKITDKTFEAKVEWGSALTDEHERYLADEILKRTIIIYNYPKEVKPFFVRVNDDGKTVAAFDVVVPKVGKIIRGGQREERAEMLSARIKEFSLPREDYQWYLDLRRHGTVKHSGFSLGFDQLVLFATGLDDIRDIIPFPRTVGNANL</sequence>
<evidence type="ECO:0000256" key="8">
    <source>
        <dbReference type="SAM" id="Coils"/>
    </source>
</evidence>
<evidence type="ECO:0000256" key="2">
    <source>
        <dbReference type="ARBA" id="ARBA00012816"/>
    </source>
</evidence>
<evidence type="ECO:0000259" key="9">
    <source>
        <dbReference type="PROSITE" id="PS50862"/>
    </source>
</evidence>
<evidence type="ECO:0000256" key="7">
    <source>
        <dbReference type="ARBA" id="ARBA00023146"/>
    </source>
</evidence>
<dbReference type="EMBL" id="JACGCM010002027">
    <property type="protein sequence ID" value="KAF6145818.1"/>
    <property type="molecule type" value="Genomic_DNA"/>
</dbReference>
<dbReference type="GO" id="GO:0005524">
    <property type="term" value="F:ATP binding"/>
    <property type="evidence" value="ECO:0007669"/>
    <property type="project" value="UniProtKB-KW"/>
</dbReference>
<dbReference type="InterPro" id="IPR045864">
    <property type="entry name" value="aa-tRNA-synth_II/BPL/LPL"/>
</dbReference>
<name>A0A7J7LTC9_9MAGN</name>
<dbReference type="Proteomes" id="UP000541444">
    <property type="component" value="Unassembled WGS sequence"/>
</dbReference>
<accession>A0A7J7LTC9</accession>
<dbReference type="AlphaFoldDB" id="A0A7J7LTC9"/>
<dbReference type="InterPro" id="IPR004522">
    <property type="entry name" value="Asn-tRNA-ligase"/>
</dbReference>
<dbReference type="OrthoDB" id="1931232at2759"/>
<keyword evidence="4" id="KW-0547">Nucleotide-binding</keyword>
<dbReference type="PANTHER" id="PTHR22594">
    <property type="entry name" value="ASPARTYL/LYSYL-TRNA SYNTHETASE"/>
    <property type="match status" value="1"/>
</dbReference>
<proteinExistence type="inferred from homology"/>
<evidence type="ECO:0000313" key="10">
    <source>
        <dbReference type="EMBL" id="KAF6145818.1"/>
    </source>
</evidence>
<evidence type="ECO:0000256" key="1">
    <source>
        <dbReference type="ARBA" id="ARBA00008226"/>
    </source>
</evidence>
<dbReference type="EC" id="6.1.1.22" evidence="2"/>
<gene>
    <name evidence="10" type="ORF">GIB67_028813</name>
</gene>
<keyword evidence="7" id="KW-0030">Aminoacyl-tRNA synthetase</keyword>
<keyword evidence="3" id="KW-0436">Ligase</keyword>
<dbReference type="NCBIfam" id="NF003037">
    <property type="entry name" value="PRK03932.1"/>
    <property type="match status" value="1"/>
</dbReference>